<dbReference type="Proteomes" id="UP001550853">
    <property type="component" value="Unassembled WGS sequence"/>
</dbReference>
<sequence length="60" mass="6822">MRPVLAEPQDVLGRVRGDLDQVLGIDLPPLLLRDRCTVLENERDRALQELKASDVEEVQQ</sequence>
<evidence type="ECO:0000313" key="2">
    <source>
        <dbReference type="Proteomes" id="UP001550853"/>
    </source>
</evidence>
<protein>
    <submittedName>
        <fullName evidence="1">Uncharacterized protein</fullName>
    </submittedName>
</protein>
<reference evidence="1 2" key="1">
    <citation type="submission" date="2024-06" db="EMBL/GenBank/DDBJ databases">
        <title>The Natural Products Discovery Center: Release of the First 8490 Sequenced Strains for Exploring Actinobacteria Biosynthetic Diversity.</title>
        <authorList>
            <person name="Kalkreuter E."/>
            <person name="Kautsar S.A."/>
            <person name="Yang D."/>
            <person name="Bader C.D."/>
            <person name="Teijaro C.N."/>
            <person name="Fluegel L."/>
            <person name="Davis C.M."/>
            <person name="Simpson J.R."/>
            <person name="Lauterbach L."/>
            <person name="Steele A.D."/>
            <person name="Gui C."/>
            <person name="Meng S."/>
            <person name="Li G."/>
            <person name="Viehrig K."/>
            <person name="Ye F."/>
            <person name="Su P."/>
            <person name="Kiefer A.F."/>
            <person name="Nichols A."/>
            <person name="Cepeda A.J."/>
            <person name="Yan W."/>
            <person name="Fan B."/>
            <person name="Jiang Y."/>
            <person name="Adhikari A."/>
            <person name="Zheng C.-J."/>
            <person name="Schuster L."/>
            <person name="Cowan T.M."/>
            <person name="Smanski M.J."/>
            <person name="Chevrette M.G."/>
            <person name="De Carvalho L.P.S."/>
            <person name="Shen B."/>
        </authorList>
    </citation>
    <scope>NUCLEOTIDE SEQUENCE [LARGE SCALE GENOMIC DNA]</scope>
    <source>
        <strain evidence="1 2">NPDC033039</strain>
    </source>
</reference>
<evidence type="ECO:0000313" key="1">
    <source>
        <dbReference type="EMBL" id="MEU3711994.1"/>
    </source>
</evidence>
<dbReference type="EMBL" id="JBEZVI010000014">
    <property type="protein sequence ID" value="MEU3711994.1"/>
    <property type="molecule type" value="Genomic_DNA"/>
</dbReference>
<keyword evidence="2" id="KW-1185">Reference proteome</keyword>
<dbReference type="RefSeq" id="WP_157848060.1">
    <property type="nucleotide sequence ID" value="NZ_JBEZVI010000014.1"/>
</dbReference>
<accession>A0ABV2Z2F1</accession>
<name>A0ABV2Z2F1_9ACTN</name>
<comment type="caution">
    <text evidence="1">The sequence shown here is derived from an EMBL/GenBank/DDBJ whole genome shotgun (WGS) entry which is preliminary data.</text>
</comment>
<organism evidence="1 2">
    <name type="scientific">Streptomyces catenulae</name>
    <dbReference type="NCBI Taxonomy" id="66875"/>
    <lineage>
        <taxon>Bacteria</taxon>
        <taxon>Bacillati</taxon>
        <taxon>Actinomycetota</taxon>
        <taxon>Actinomycetes</taxon>
        <taxon>Kitasatosporales</taxon>
        <taxon>Streptomycetaceae</taxon>
        <taxon>Streptomyces</taxon>
    </lineage>
</organism>
<gene>
    <name evidence="1" type="ORF">AB0E61_18095</name>
</gene>
<proteinExistence type="predicted"/>